<keyword evidence="1 2" id="KW-0812">Transmembrane</keyword>
<proteinExistence type="inferred from homology"/>
<evidence type="ECO:0008006" key="5">
    <source>
        <dbReference type="Google" id="ProtNLM"/>
    </source>
</evidence>
<dbReference type="SUPFAM" id="SSF103481">
    <property type="entry name" value="Multidrug resistance efflux transporter EmrE"/>
    <property type="match status" value="1"/>
</dbReference>
<dbReference type="InterPro" id="IPR037185">
    <property type="entry name" value="EmrE-like"/>
</dbReference>
<dbReference type="Proteomes" id="UP000635565">
    <property type="component" value="Unassembled WGS sequence"/>
</dbReference>
<gene>
    <name evidence="3" type="ORF">KSZ_63260</name>
</gene>
<feature type="transmembrane region" description="Helical" evidence="2">
    <location>
        <begin position="39"/>
        <end position="58"/>
    </location>
</feature>
<evidence type="ECO:0000313" key="3">
    <source>
        <dbReference type="EMBL" id="GHO88320.1"/>
    </source>
</evidence>
<feature type="transmembrane region" description="Helical" evidence="2">
    <location>
        <begin position="12"/>
        <end position="33"/>
    </location>
</feature>
<comment type="caution">
    <text evidence="3">The sequence shown here is derived from an EMBL/GenBank/DDBJ whole genome shotgun (WGS) entry which is preliminary data.</text>
</comment>
<keyword evidence="2" id="KW-0472">Membrane</keyword>
<dbReference type="Pfam" id="PF00893">
    <property type="entry name" value="Multi_Drug_Res"/>
    <property type="match status" value="1"/>
</dbReference>
<organism evidence="3 4">
    <name type="scientific">Dictyobacter formicarum</name>
    <dbReference type="NCBI Taxonomy" id="2778368"/>
    <lineage>
        <taxon>Bacteria</taxon>
        <taxon>Bacillati</taxon>
        <taxon>Chloroflexota</taxon>
        <taxon>Ktedonobacteria</taxon>
        <taxon>Ktedonobacterales</taxon>
        <taxon>Dictyobacteraceae</taxon>
        <taxon>Dictyobacter</taxon>
    </lineage>
</organism>
<evidence type="ECO:0000256" key="2">
    <source>
        <dbReference type="SAM" id="Phobius"/>
    </source>
</evidence>
<comment type="similarity">
    <text evidence="1">Belongs to the drug/metabolite transporter (DMT) superfamily. Small multidrug resistance (SMR) (TC 2.A.7.1) family.</text>
</comment>
<evidence type="ECO:0000313" key="4">
    <source>
        <dbReference type="Proteomes" id="UP000635565"/>
    </source>
</evidence>
<evidence type="ECO:0000256" key="1">
    <source>
        <dbReference type="RuleBase" id="RU003942"/>
    </source>
</evidence>
<feature type="transmembrane region" description="Helical" evidence="2">
    <location>
        <begin position="70"/>
        <end position="89"/>
    </location>
</feature>
<dbReference type="RefSeq" id="WP_201365915.1">
    <property type="nucleotide sequence ID" value="NZ_BNJJ01000023.1"/>
</dbReference>
<reference evidence="3 4" key="1">
    <citation type="journal article" date="2021" name="Int. J. Syst. Evol. Microbiol.">
        <title>Reticulibacter mediterranei gen. nov., sp. nov., within the new family Reticulibacteraceae fam. nov., and Ktedonospora formicarum gen. nov., sp. nov., Ktedonobacter robiniae sp. nov., Dictyobacter formicarum sp. nov. and Dictyobacter arantiisoli sp. nov., belonging to the class Ktedonobacteria.</title>
        <authorList>
            <person name="Yabe S."/>
            <person name="Zheng Y."/>
            <person name="Wang C.M."/>
            <person name="Sakai Y."/>
            <person name="Abe K."/>
            <person name="Yokota A."/>
            <person name="Donadio S."/>
            <person name="Cavaletti L."/>
            <person name="Monciardini P."/>
        </authorList>
    </citation>
    <scope>NUCLEOTIDE SEQUENCE [LARGE SCALE GENOMIC DNA]</scope>
    <source>
        <strain evidence="3 4">SOSP1-9</strain>
    </source>
</reference>
<protein>
    <recommendedName>
        <fullName evidence="5">EamA domain-containing protein</fullName>
    </recommendedName>
</protein>
<sequence length="114" mass="12370">MLQQFFVSIPKWLYFLLILVAFELVADILAKQFAISGKYTFAILSIVGFIAANTAWLISLRTGAELGKGAVLFSVLSAIGAVIVAILIYHEKVSTYQFIGLILGIAAIAFLSIE</sequence>
<dbReference type="Gene3D" id="1.10.3730.20">
    <property type="match status" value="1"/>
</dbReference>
<feature type="transmembrane region" description="Helical" evidence="2">
    <location>
        <begin position="95"/>
        <end position="113"/>
    </location>
</feature>
<dbReference type="EMBL" id="BNJJ01000023">
    <property type="protein sequence ID" value="GHO88320.1"/>
    <property type="molecule type" value="Genomic_DNA"/>
</dbReference>
<name>A0ABQ3VR74_9CHLR</name>
<accession>A0ABQ3VR74</accession>
<comment type="subcellular location">
    <subcellularLocation>
        <location evidence="1">Cell membrane</location>
        <topology evidence="1">Multi-pass membrane protein</topology>
    </subcellularLocation>
</comment>
<keyword evidence="2" id="KW-1133">Transmembrane helix</keyword>
<keyword evidence="4" id="KW-1185">Reference proteome</keyword>
<dbReference type="InterPro" id="IPR045324">
    <property type="entry name" value="Small_multidrug_res"/>
</dbReference>